<dbReference type="PANTHER" id="PTHR47966">
    <property type="entry name" value="BETA-SITE APP-CLEAVING ENZYME, ISOFORM A-RELATED"/>
    <property type="match status" value="1"/>
</dbReference>
<evidence type="ECO:0000256" key="5">
    <source>
        <dbReference type="PIRSR" id="PIRSR601461-1"/>
    </source>
</evidence>
<dbReference type="InterPro" id="IPR034164">
    <property type="entry name" value="Pepsin-like_dom"/>
</dbReference>
<dbReference type="GO" id="GO:0004190">
    <property type="term" value="F:aspartic-type endopeptidase activity"/>
    <property type="evidence" value="ECO:0007669"/>
    <property type="project" value="UniProtKB-KW"/>
</dbReference>
<dbReference type="InterPro" id="IPR001461">
    <property type="entry name" value="Aspartic_peptidase_A1"/>
</dbReference>
<organism evidence="10 11">
    <name type="scientific">Neolentinus lepideus HHB14362 ss-1</name>
    <dbReference type="NCBI Taxonomy" id="1314782"/>
    <lineage>
        <taxon>Eukaryota</taxon>
        <taxon>Fungi</taxon>
        <taxon>Dikarya</taxon>
        <taxon>Basidiomycota</taxon>
        <taxon>Agaricomycotina</taxon>
        <taxon>Agaricomycetes</taxon>
        <taxon>Gloeophyllales</taxon>
        <taxon>Gloeophyllaceae</taxon>
        <taxon>Neolentinus</taxon>
    </lineage>
</organism>
<dbReference type="PANTHER" id="PTHR47966:SF57">
    <property type="entry name" value="PEPTIDASE A1 DOMAIN-CONTAINING PROTEIN"/>
    <property type="match status" value="1"/>
</dbReference>
<dbReference type="CDD" id="cd05471">
    <property type="entry name" value="pepsin_like"/>
    <property type="match status" value="1"/>
</dbReference>
<dbReference type="Proteomes" id="UP000076761">
    <property type="component" value="Unassembled WGS sequence"/>
</dbReference>
<dbReference type="SUPFAM" id="SSF50630">
    <property type="entry name" value="Acid proteases"/>
    <property type="match status" value="1"/>
</dbReference>
<evidence type="ECO:0000256" key="7">
    <source>
        <dbReference type="RuleBase" id="RU000454"/>
    </source>
</evidence>
<keyword evidence="8" id="KW-0732">Signal</keyword>
<dbReference type="InterPro" id="IPR021109">
    <property type="entry name" value="Peptidase_aspartic_dom_sf"/>
</dbReference>
<sequence length="412" mass="42738">MRFTSATVLAALPFLVAASPVSNTRIGTKIPIQKRSTLANPDGSVNAQALRSQLAYATGKIERGFAAYLKNTGSPHPLASKSGASKRATGSDALTDDNSELWYGSIEVGTPAKKFTVDFDTGSSDLFLPGPDCSENCDGHTAYDPSSSSTSSDVGKTFSLQYGDGSTVSGEQYTDTVSIAGLTAKKQTLGAAKQYSSGFSSSNFPADGLMGMAFKSLSEYNANPVFQTLASDGQTSDSVFAFQLSSSGAELYLGGTDSSKYSGDFTYVPVTQEGYWQVDLDSVNVNGKAAVNSLSAIIDTGTTLIVGDSDSVSQLYGSIDGAKDASSSVGQGYYTVPCDSIPKISLTFGGKSFDVSSDTFNLGPESSGSSSCVGGIVAQDDADFWIVGDVFLQNVYTAFDVGNTQVGFATLA</sequence>
<dbReference type="FunFam" id="2.40.70.10:FF:000115">
    <property type="entry name" value="Lysosomal aspartic protease"/>
    <property type="match status" value="1"/>
</dbReference>
<evidence type="ECO:0000259" key="9">
    <source>
        <dbReference type="PROSITE" id="PS51767"/>
    </source>
</evidence>
<keyword evidence="11" id="KW-1185">Reference proteome</keyword>
<evidence type="ECO:0000256" key="6">
    <source>
        <dbReference type="PIRSR" id="PIRSR601461-2"/>
    </source>
</evidence>
<feature type="chain" id="PRO_5007866461" evidence="8">
    <location>
        <begin position="19"/>
        <end position="412"/>
    </location>
</feature>
<comment type="similarity">
    <text evidence="1 7">Belongs to the peptidase A1 family.</text>
</comment>
<dbReference type="OrthoDB" id="15189at2759"/>
<evidence type="ECO:0000256" key="1">
    <source>
        <dbReference type="ARBA" id="ARBA00007447"/>
    </source>
</evidence>
<evidence type="ECO:0000313" key="11">
    <source>
        <dbReference type="Proteomes" id="UP000076761"/>
    </source>
</evidence>
<dbReference type="FunCoup" id="A0A165SII6">
    <property type="interactions" value="48"/>
</dbReference>
<dbReference type="Gene3D" id="2.40.70.10">
    <property type="entry name" value="Acid Proteases"/>
    <property type="match status" value="2"/>
</dbReference>
<protein>
    <submittedName>
        <fullName evidence="10">Acid protease</fullName>
    </submittedName>
</protein>
<evidence type="ECO:0000256" key="4">
    <source>
        <dbReference type="ARBA" id="ARBA00022801"/>
    </source>
</evidence>
<evidence type="ECO:0000256" key="2">
    <source>
        <dbReference type="ARBA" id="ARBA00022670"/>
    </source>
</evidence>
<keyword evidence="3 7" id="KW-0064">Aspartyl protease</keyword>
<feature type="active site" evidence="5">
    <location>
        <position position="299"/>
    </location>
</feature>
<keyword evidence="2 7" id="KW-0645">Protease</keyword>
<name>A0A165SII6_9AGAM</name>
<dbReference type="InterPro" id="IPR033121">
    <property type="entry name" value="PEPTIDASE_A1"/>
</dbReference>
<gene>
    <name evidence="10" type="ORF">NEOLEDRAFT_1134017</name>
</gene>
<feature type="domain" description="Peptidase A1" evidence="9">
    <location>
        <begin position="102"/>
        <end position="409"/>
    </location>
</feature>
<keyword evidence="6" id="KW-1015">Disulfide bond</keyword>
<evidence type="ECO:0000256" key="3">
    <source>
        <dbReference type="ARBA" id="ARBA00022750"/>
    </source>
</evidence>
<dbReference type="PRINTS" id="PR00792">
    <property type="entry name" value="PEPSIN"/>
</dbReference>
<dbReference type="Pfam" id="PF00026">
    <property type="entry name" value="Asp"/>
    <property type="match status" value="1"/>
</dbReference>
<dbReference type="InParanoid" id="A0A165SII6"/>
<feature type="signal peptide" evidence="8">
    <location>
        <begin position="1"/>
        <end position="18"/>
    </location>
</feature>
<dbReference type="PROSITE" id="PS51767">
    <property type="entry name" value="PEPTIDASE_A1"/>
    <property type="match status" value="1"/>
</dbReference>
<dbReference type="PROSITE" id="PS00141">
    <property type="entry name" value="ASP_PROTEASE"/>
    <property type="match status" value="2"/>
</dbReference>
<evidence type="ECO:0000313" key="10">
    <source>
        <dbReference type="EMBL" id="KZT25209.1"/>
    </source>
</evidence>
<accession>A0A165SII6</accession>
<dbReference type="InterPro" id="IPR001969">
    <property type="entry name" value="Aspartic_peptidase_AS"/>
</dbReference>
<dbReference type="AlphaFoldDB" id="A0A165SII6"/>
<reference evidence="10 11" key="1">
    <citation type="journal article" date="2016" name="Mol. Biol. Evol.">
        <title>Comparative Genomics of Early-Diverging Mushroom-Forming Fungi Provides Insights into the Origins of Lignocellulose Decay Capabilities.</title>
        <authorList>
            <person name="Nagy L.G."/>
            <person name="Riley R."/>
            <person name="Tritt A."/>
            <person name="Adam C."/>
            <person name="Daum C."/>
            <person name="Floudas D."/>
            <person name="Sun H."/>
            <person name="Yadav J.S."/>
            <person name="Pangilinan J."/>
            <person name="Larsson K.H."/>
            <person name="Matsuura K."/>
            <person name="Barry K."/>
            <person name="Labutti K."/>
            <person name="Kuo R."/>
            <person name="Ohm R.A."/>
            <person name="Bhattacharya S.S."/>
            <person name="Shirouzu T."/>
            <person name="Yoshinaga Y."/>
            <person name="Martin F.M."/>
            <person name="Grigoriev I.V."/>
            <person name="Hibbett D.S."/>
        </authorList>
    </citation>
    <scope>NUCLEOTIDE SEQUENCE [LARGE SCALE GENOMIC DNA]</scope>
    <source>
        <strain evidence="10 11">HHB14362 ss-1</strain>
    </source>
</reference>
<dbReference type="EMBL" id="KV425573">
    <property type="protein sequence ID" value="KZT25209.1"/>
    <property type="molecule type" value="Genomic_DNA"/>
</dbReference>
<feature type="active site" evidence="5">
    <location>
        <position position="120"/>
    </location>
</feature>
<proteinExistence type="inferred from homology"/>
<dbReference type="GO" id="GO:0006508">
    <property type="term" value="P:proteolysis"/>
    <property type="evidence" value="ECO:0007669"/>
    <property type="project" value="UniProtKB-KW"/>
</dbReference>
<evidence type="ECO:0000256" key="8">
    <source>
        <dbReference type="SAM" id="SignalP"/>
    </source>
</evidence>
<dbReference type="STRING" id="1314782.A0A165SII6"/>
<keyword evidence="4 7" id="KW-0378">Hydrolase</keyword>
<feature type="disulfide bond" evidence="6">
    <location>
        <begin position="133"/>
        <end position="137"/>
    </location>
</feature>